<evidence type="ECO:0000313" key="6">
    <source>
        <dbReference type="Proteomes" id="UP000184334"/>
    </source>
</evidence>
<dbReference type="FunFam" id="1.10.10.10:FF:000079">
    <property type="entry name" value="GntR family transcriptional regulator"/>
    <property type="match status" value="1"/>
</dbReference>
<dbReference type="CDD" id="cd06267">
    <property type="entry name" value="PBP1_LacI_sugar_binding-like"/>
    <property type="match status" value="1"/>
</dbReference>
<name>A0A1M4ZML1_MARH1</name>
<evidence type="ECO:0000256" key="2">
    <source>
        <dbReference type="ARBA" id="ARBA00023125"/>
    </source>
</evidence>
<dbReference type="SUPFAM" id="SSF53822">
    <property type="entry name" value="Periplasmic binding protein-like I"/>
    <property type="match status" value="1"/>
</dbReference>
<accession>A0A1M4ZML1</accession>
<dbReference type="Pfam" id="PF00532">
    <property type="entry name" value="Peripla_BP_1"/>
    <property type="match status" value="1"/>
</dbReference>
<dbReference type="InterPro" id="IPR000524">
    <property type="entry name" value="Tscrpt_reg_HTH_GntR"/>
</dbReference>
<dbReference type="OrthoDB" id="47944at2"/>
<evidence type="ECO:0000259" key="4">
    <source>
        <dbReference type="PROSITE" id="PS50949"/>
    </source>
</evidence>
<dbReference type="Gene3D" id="3.40.50.2300">
    <property type="match status" value="2"/>
</dbReference>
<dbReference type="PROSITE" id="PS50949">
    <property type="entry name" value="HTH_GNTR"/>
    <property type="match status" value="1"/>
</dbReference>
<keyword evidence="2" id="KW-0238">DNA-binding</keyword>
<protein>
    <submittedName>
        <fullName evidence="5">GntR family transcriptional regulator, arabinose operon transcriptional repressor</fullName>
    </submittedName>
</protein>
<dbReference type="Proteomes" id="UP000184334">
    <property type="component" value="Unassembled WGS sequence"/>
</dbReference>
<dbReference type="InterPro" id="IPR028082">
    <property type="entry name" value="Peripla_BP_I"/>
</dbReference>
<evidence type="ECO:0000256" key="3">
    <source>
        <dbReference type="ARBA" id="ARBA00023163"/>
    </source>
</evidence>
<evidence type="ECO:0000313" key="5">
    <source>
        <dbReference type="EMBL" id="SHF19165.1"/>
    </source>
</evidence>
<comment type="caution">
    <text evidence="5">The sequence shown here is derived from an EMBL/GenBank/DDBJ whole genome shotgun (WGS) entry which is preliminary data.</text>
</comment>
<dbReference type="Pfam" id="PF00392">
    <property type="entry name" value="GntR"/>
    <property type="match status" value="1"/>
</dbReference>
<keyword evidence="6" id="KW-1185">Reference proteome</keyword>
<organism evidence="5 6">
    <name type="scientific">Marinitoga hydrogenitolerans (strain DSM 16785 / JCM 12826 / AT1271)</name>
    <dbReference type="NCBI Taxonomy" id="1122195"/>
    <lineage>
        <taxon>Bacteria</taxon>
        <taxon>Thermotogati</taxon>
        <taxon>Thermotogota</taxon>
        <taxon>Thermotogae</taxon>
        <taxon>Petrotogales</taxon>
        <taxon>Petrotogaceae</taxon>
        <taxon>Marinitoga</taxon>
    </lineage>
</organism>
<keyword evidence="1" id="KW-0805">Transcription regulation</keyword>
<dbReference type="Gene3D" id="1.10.10.10">
    <property type="entry name" value="Winged helix-like DNA-binding domain superfamily/Winged helix DNA-binding domain"/>
    <property type="match status" value="1"/>
</dbReference>
<dbReference type="PANTHER" id="PTHR30146:SF154">
    <property type="entry name" value="TRANSCRIPTION REGULATOR, MEMBER OF GALR FAMILY"/>
    <property type="match status" value="1"/>
</dbReference>
<dbReference type="RefSeq" id="WP_072865865.1">
    <property type="nucleotide sequence ID" value="NZ_FQUI01000044.1"/>
</dbReference>
<dbReference type="GO" id="GO:0000976">
    <property type="term" value="F:transcription cis-regulatory region binding"/>
    <property type="evidence" value="ECO:0007669"/>
    <property type="project" value="TreeGrafter"/>
</dbReference>
<feature type="domain" description="HTH gntR-type" evidence="4">
    <location>
        <begin position="12"/>
        <end position="80"/>
    </location>
</feature>
<dbReference type="PRINTS" id="PR00035">
    <property type="entry name" value="HTHGNTR"/>
</dbReference>
<dbReference type="SMART" id="SM00345">
    <property type="entry name" value="HTH_GNTR"/>
    <property type="match status" value="1"/>
</dbReference>
<sequence length="376" mass="43335">MNMDDLDRNGNQPLYRQIRDFIYNNIQNGIFKPGEAIPTERELCDKLKVSRYTVRRAIQELVHEGYLYRVQGNGTFVFDKEEIHEKGDNKLIGVILTHCEHEMEANILSGIEKAIQSEGYTMTFMSSNNDYKKEAEAIQRMKRNGVSGLIIMPAEDQKDSTAISDLKNEQFPFVLVDRRLQDCETDCVMSDNINGGYKATEYLIKLGHEKIAFVKAEFSETSSIEDRIIGYKKALKEYGLDYRPELLFSYDERKLNTEEIYEELYKFIKEKKPTAIVAVNDYVALVIIKMCRVKGISIPNDISLVGFDNLEFIKHLEVPLTTIAQFSKEIGFSAAKLLINKIKVKYNNTIDKINKELLHQIYYPVELVIRDSCSNV</sequence>
<dbReference type="STRING" id="1122195.SAMN02745164_01973"/>
<keyword evidence="3" id="KW-0804">Transcription</keyword>
<dbReference type="CDD" id="cd07377">
    <property type="entry name" value="WHTH_GntR"/>
    <property type="match status" value="1"/>
</dbReference>
<proteinExistence type="predicted"/>
<evidence type="ECO:0000256" key="1">
    <source>
        <dbReference type="ARBA" id="ARBA00023015"/>
    </source>
</evidence>
<dbReference type="InterPro" id="IPR036388">
    <property type="entry name" value="WH-like_DNA-bd_sf"/>
</dbReference>
<dbReference type="EMBL" id="FQUI01000044">
    <property type="protein sequence ID" value="SHF19165.1"/>
    <property type="molecule type" value="Genomic_DNA"/>
</dbReference>
<dbReference type="GO" id="GO:0003700">
    <property type="term" value="F:DNA-binding transcription factor activity"/>
    <property type="evidence" value="ECO:0007669"/>
    <property type="project" value="InterPro"/>
</dbReference>
<dbReference type="InterPro" id="IPR001761">
    <property type="entry name" value="Peripla_BP/Lac1_sug-bd_dom"/>
</dbReference>
<reference evidence="5" key="1">
    <citation type="submission" date="2016-11" db="EMBL/GenBank/DDBJ databases">
        <authorList>
            <person name="Varghese N."/>
            <person name="Submissions S."/>
        </authorList>
    </citation>
    <scope>NUCLEOTIDE SEQUENCE [LARGE SCALE GENOMIC DNA]</scope>
    <source>
        <strain evidence="5">DSM 16785</strain>
    </source>
</reference>
<dbReference type="PANTHER" id="PTHR30146">
    <property type="entry name" value="LACI-RELATED TRANSCRIPTIONAL REPRESSOR"/>
    <property type="match status" value="1"/>
</dbReference>
<dbReference type="SUPFAM" id="SSF46785">
    <property type="entry name" value="Winged helix' DNA-binding domain"/>
    <property type="match status" value="1"/>
</dbReference>
<gene>
    <name evidence="5" type="ORF">SAMN02745164_01973</name>
</gene>
<dbReference type="InterPro" id="IPR036390">
    <property type="entry name" value="WH_DNA-bd_sf"/>
</dbReference>
<dbReference type="AlphaFoldDB" id="A0A1M4ZML1"/>